<dbReference type="SUPFAM" id="SSF49764">
    <property type="entry name" value="HSP20-like chaperones"/>
    <property type="match status" value="1"/>
</dbReference>
<dbReference type="PROSITE" id="PS51203">
    <property type="entry name" value="CS"/>
    <property type="match status" value="1"/>
</dbReference>
<sequence length="135" mass="15453">MTDKSGYKVLKRYLEASVPKSSLNQKVVTIELCCDKLEPSENRFLPKNGTCDVKFFPDCQSLQVDLVLKDREEMTKTKYTYKVRQLPGRIVPQNCTWTVLEGKILIKLCKEEENEDWTLAVSERGVDQVGSDESS</sequence>
<reference evidence="2 3" key="1">
    <citation type="submission" date="2019-01" db="EMBL/GenBank/DDBJ databases">
        <title>A draft genome assembly of the solar-powered sea slug Elysia chlorotica.</title>
        <authorList>
            <person name="Cai H."/>
            <person name="Li Q."/>
            <person name="Fang X."/>
            <person name="Li J."/>
            <person name="Curtis N.E."/>
            <person name="Altenburger A."/>
            <person name="Shibata T."/>
            <person name="Feng M."/>
            <person name="Maeda T."/>
            <person name="Schwartz J.A."/>
            <person name="Shigenobu S."/>
            <person name="Lundholm N."/>
            <person name="Nishiyama T."/>
            <person name="Yang H."/>
            <person name="Hasebe M."/>
            <person name="Li S."/>
            <person name="Pierce S.K."/>
            <person name="Wang J."/>
        </authorList>
    </citation>
    <scope>NUCLEOTIDE SEQUENCE [LARGE SCALE GENOMIC DNA]</scope>
    <source>
        <strain evidence="2">EC2010</strain>
        <tissue evidence="2">Whole organism of an adult</tissue>
    </source>
</reference>
<name>A0A433T152_ELYCH</name>
<dbReference type="Gene3D" id="2.60.40.790">
    <property type="match status" value="1"/>
</dbReference>
<dbReference type="OrthoDB" id="6067941at2759"/>
<evidence type="ECO:0000313" key="2">
    <source>
        <dbReference type="EMBL" id="RUS75285.1"/>
    </source>
</evidence>
<dbReference type="InterPro" id="IPR007052">
    <property type="entry name" value="CS_dom"/>
</dbReference>
<dbReference type="InterPro" id="IPR008978">
    <property type="entry name" value="HSP20-like_chaperone"/>
</dbReference>
<organism evidence="2 3">
    <name type="scientific">Elysia chlorotica</name>
    <name type="common">Eastern emerald elysia</name>
    <name type="synonym">Sea slug</name>
    <dbReference type="NCBI Taxonomy" id="188477"/>
    <lineage>
        <taxon>Eukaryota</taxon>
        <taxon>Metazoa</taxon>
        <taxon>Spiralia</taxon>
        <taxon>Lophotrochozoa</taxon>
        <taxon>Mollusca</taxon>
        <taxon>Gastropoda</taxon>
        <taxon>Heterobranchia</taxon>
        <taxon>Euthyneura</taxon>
        <taxon>Panpulmonata</taxon>
        <taxon>Sacoglossa</taxon>
        <taxon>Placobranchoidea</taxon>
        <taxon>Plakobranchidae</taxon>
        <taxon>Elysia</taxon>
    </lineage>
</organism>
<comment type="caution">
    <text evidence="2">The sequence shown here is derived from an EMBL/GenBank/DDBJ whole genome shotgun (WGS) entry which is preliminary data.</text>
</comment>
<feature type="domain" description="CS" evidence="1">
    <location>
        <begin position="8"/>
        <end position="121"/>
    </location>
</feature>
<proteinExistence type="predicted"/>
<dbReference type="EMBL" id="RQTK01000755">
    <property type="protein sequence ID" value="RUS75285.1"/>
    <property type="molecule type" value="Genomic_DNA"/>
</dbReference>
<gene>
    <name evidence="2" type="ORF">EGW08_016951</name>
</gene>
<keyword evidence="3" id="KW-1185">Reference proteome</keyword>
<dbReference type="Proteomes" id="UP000271974">
    <property type="component" value="Unassembled WGS sequence"/>
</dbReference>
<evidence type="ECO:0000313" key="3">
    <source>
        <dbReference type="Proteomes" id="UP000271974"/>
    </source>
</evidence>
<evidence type="ECO:0000259" key="1">
    <source>
        <dbReference type="PROSITE" id="PS51203"/>
    </source>
</evidence>
<dbReference type="CDD" id="cd06463">
    <property type="entry name" value="p23_like"/>
    <property type="match status" value="1"/>
</dbReference>
<accession>A0A433T152</accession>
<dbReference type="AlphaFoldDB" id="A0A433T152"/>
<protein>
    <recommendedName>
        <fullName evidence="1">CS domain-containing protein</fullName>
    </recommendedName>
</protein>